<dbReference type="AlphaFoldDB" id="A0ABD1KQT4"/>
<dbReference type="PANTHER" id="PTHR13153">
    <property type="entry name" value="CGTHBA PROTEIN -14 GENE PROTEIN"/>
    <property type="match status" value="1"/>
</dbReference>
<dbReference type="InterPro" id="IPR005365">
    <property type="entry name" value="Npr3"/>
</dbReference>
<feature type="domain" description="GATOR1 complex protein NPRL3 C-terminal HTH" evidence="4">
    <location>
        <begin position="521"/>
        <end position="582"/>
    </location>
</feature>
<dbReference type="GO" id="GO:0005764">
    <property type="term" value="C:lysosome"/>
    <property type="evidence" value="ECO:0007669"/>
    <property type="project" value="UniProtKB-SubCell"/>
</dbReference>
<dbReference type="GO" id="GO:0034198">
    <property type="term" value="P:cellular response to amino acid starvation"/>
    <property type="evidence" value="ECO:0007669"/>
    <property type="project" value="UniProtKB-UniRule"/>
</dbReference>
<dbReference type="Pfam" id="PF03666">
    <property type="entry name" value="NPR3"/>
    <property type="match status" value="1"/>
</dbReference>
<protein>
    <recommendedName>
        <fullName evidence="2">GATOR complex protein NPRL3</fullName>
    </recommendedName>
    <alternativeName>
        <fullName evidence="2">Nitrogen permease regulator 3-like protein</fullName>
    </alternativeName>
</protein>
<evidence type="ECO:0000256" key="1">
    <source>
        <dbReference type="ARBA" id="ARBA00010546"/>
    </source>
</evidence>
<comment type="similarity">
    <text evidence="1 2">Belongs to the NPR3 family.</text>
</comment>
<gene>
    <name evidence="5" type="ORF">ACEWY4_003291</name>
</gene>
<keyword evidence="2" id="KW-0458">Lysosome</keyword>
<evidence type="ECO:0000256" key="3">
    <source>
        <dbReference type="SAM" id="MobiDB-lite"/>
    </source>
</evidence>
<feature type="compositionally biased region" description="Polar residues" evidence="3">
    <location>
        <begin position="468"/>
        <end position="499"/>
    </location>
</feature>
<evidence type="ECO:0000256" key="2">
    <source>
        <dbReference type="RuleBase" id="RU368069"/>
    </source>
</evidence>
<accession>A0ABD1KQT4</accession>
<keyword evidence="6" id="KW-1185">Reference proteome</keyword>
<feature type="region of interest" description="Disordered" evidence="3">
    <location>
        <begin position="447"/>
        <end position="506"/>
    </location>
</feature>
<name>A0ABD1KQT4_9TELE</name>
<organism evidence="5 6">
    <name type="scientific">Coilia grayii</name>
    <name type="common">Gray's grenadier anchovy</name>
    <dbReference type="NCBI Taxonomy" id="363190"/>
    <lineage>
        <taxon>Eukaryota</taxon>
        <taxon>Metazoa</taxon>
        <taxon>Chordata</taxon>
        <taxon>Craniata</taxon>
        <taxon>Vertebrata</taxon>
        <taxon>Euteleostomi</taxon>
        <taxon>Actinopterygii</taxon>
        <taxon>Neopterygii</taxon>
        <taxon>Teleostei</taxon>
        <taxon>Clupei</taxon>
        <taxon>Clupeiformes</taxon>
        <taxon>Clupeoidei</taxon>
        <taxon>Engraulidae</taxon>
        <taxon>Coilinae</taxon>
        <taxon>Coilia</taxon>
    </lineage>
</organism>
<comment type="subcellular location">
    <subcellularLocation>
        <location evidence="2">Lysosome</location>
    </subcellularLocation>
</comment>
<comment type="function">
    <text evidence="2">As a component of the GATOR1 complex functions as an inhibitor of the amino acid-sensing branch of the TORC1 pathway.</text>
</comment>
<dbReference type="Pfam" id="PF24064">
    <property type="entry name" value="HTH_NPRL3"/>
    <property type="match status" value="1"/>
</dbReference>
<dbReference type="SUPFAM" id="SSF49785">
    <property type="entry name" value="Galactose-binding domain-like"/>
    <property type="match status" value="1"/>
</dbReference>
<proteinExistence type="inferred from homology"/>
<reference evidence="5 6" key="1">
    <citation type="submission" date="2024-09" db="EMBL/GenBank/DDBJ databases">
        <title>A chromosome-level genome assembly of Gray's grenadier anchovy, Coilia grayii.</title>
        <authorList>
            <person name="Fu Z."/>
        </authorList>
    </citation>
    <scope>NUCLEOTIDE SEQUENCE [LARGE SCALE GENOMIC DNA]</scope>
    <source>
        <strain evidence="5">G4</strain>
        <tissue evidence="5">Muscle</tissue>
    </source>
</reference>
<dbReference type="InterPro" id="IPR056603">
    <property type="entry name" value="HTH_NPRL3"/>
</dbReference>
<dbReference type="GO" id="GO:1990130">
    <property type="term" value="C:GATOR1 complex"/>
    <property type="evidence" value="ECO:0007669"/>
    <property type="project" value="UniProtKB-UniRule"/>
</dbReference>
<dbReference type="InterPro" id="IPR008979">
    <property type="entry name" value="Galactose-bd-like_sf"/>
</dbReference>
<evidence type="ECO:0000313" key="6">
    <source>
        <dbReference type="Proteomes" id="UP001591681"/>
    </source>
</evidence>
<dbReference type="Proteomes" id="UP001591681">
    <property type="component" value="Unassembled WGS sequence"/>
</dbReference>
<comment type="caution">
    <text evidence="5">The sequence shown here is derived from an EMBL/GenBank/DDBJ whole genome shotgun (WGS) entry which is preliminary data.</text>
</comment>
<dbReference type="EMBL" id="JBHFQA010000003">
    <property type="protein sequence ID" value="KAL2101530.1"/>
    <property type="molecule type" value="Genomic_DNA"/>
</dbReference>
<evidence type="ECO:0000259" key="4">
    <source>
        <dbReference type="Pfam" id="PF24064"/>
    </source>
</evidence>
<keyword evidence="2" id="KW-0732">Signal</keyword>
<sequence>MYKPASPSMDCTADSRAVYKQAESSALISGDRTSPISVILVSSGSRGNKLLFRYPFQRVSENTSSSAYKQRSPYALNTAGDAADDQDGDSRFSDIILATILATKSDMCGKKFELKIDNVRFVGHPTLLQSPHTIQVSKTDPSPKREMPTMILFSVVFALRANADPSVISCMHNLSRRIAIALQHEERRCQYLTREAKLMLAMQDEVTTMTETDGTPQSPFRQILPKCKLARDLKEAYDSLCTTGVVRLHINNWLEVSFCLPHKIHRVGGNHIPPEALESSLKAIRPYHALLLLDSEKALLAQLPLDCSPALVRLIKTCSAVKNLQQLAQDADLALLQVFQIAAHLVYWGKAIIVYPLCENNVYMLSPHANIRLYSPLAEQFAQQFPGHELPSMLAKFSLPISLSEFRNPLDAPMHEAQLIQMVVWMLQRRLLIQLHTYACLLVPPSEDEEHGLKDEEPPLSARVGGRSLSTPNALSFGSPTSSDDMTLTSPSMDNSSSELLPGSDSPINKRVTETLLASLTEQERQGILNVPAAQSPEDLRMFVRLLHYFRGHHHLEEIMYHENMRRSQLKTLFDKFRSVLVVTNHEDPVISIFQSPPE</sequence>
<evidence type="ECO:0000313" key="5">
    <source>
        <dbReference type="EMBL" id="KAL2101530.1"/>
    </source>
</evidence>
<dbReference type="PANTHER" id="PTHR13153:SF5">
    <property type="entry name" value="GATOR COMPLEX PROTEIN NPRL3"/>
    <property type="match status" value="1"/>
</dbReference>